<keyword evidence="8" id="KW-1185">Reference proteome</keyword>
<keyword evidence="4 6" id="KW-0472">Membrane</keyword>
<dbReference type="PANTHER" id="PTHR31465">
    <property type="entry name" value="PROTEIN RTA1-RELATED"/>
    <property type="match status" value="1"/>
</dbReference>
<feature type="transmembrane region" description="Helical" evidence="6">
    <location>
        <begin position="92"/>
        <end position="109"/>
    </location>
</feature>
<protein>
    <submittedName>
        <fullName evidence="7">RTA1 like protein-domain-containing protein</fullName>
    </submittedName>
</protein>
<dbReference type="EMBL" id="JBBPEH010000004">
    <property type="protein sequence ID" value="KAK7539362.1"/>
    <property type="molecule type" value="Genomic_DNA"/>
</dbReference>
<feature type="compositionally biased region" description="Basic and acidic residues" evidence="5">
    <location>
        <begin position="316"/>
        <end position="331"/>
    </location>
</feature>
<evidence type="ECO:0000313" key="8">
    <source>
        <dbReference type="Proteomes" id="UP001360953"/>
    </source>
</evidence>
<accession>A0ABR1LW31</accession>
<proteinExistence type="predicted"/>
<feature type="transmembrane region" description="Helical" evidence="6">
    <location>
        <begin position="220"/>
        <end position="241"/>
    </location>
</feature>
<feature type="region of interest" description="Disordered" evidence="5">
    <location>
        <begin position="305"/>
        <end position="331"/>
    </location>
</feature>
<evidence type="ECO:0000313" key="7">
    <source>
        <dbReference type="EMBL" id="KAK7539362.1"/>
    </source>
</evidence>
<dbReference type="GeneID" id="92036487"/>
<evidence type="ECO:0000256" key="5">
    <source>
        <dbReference type="SAM" id="MobiDB-lite"/>
    </source>
</evidence>
<dbReference type="RefSeq" id="XP_066656633.1">
    <property type="nucleotide sequence ID" value="XM_066803581.1"/>
</dbReference>
<feature type="transmembrane region" description="Helical" evidence="6">
    <location>
        <begin position="147"/>
        <end position="167"/>
    </location>
</feature>
<comment type="subcellular location">
    <subcellularLocation>
        <location evidence="1">Membrane</location>
        <topology evidence="1">Multi-pass membrane protein</topology>
    </subcellularLocation>
</comment>
<reference evidence="7 8" key="1">
    <citation type="submission" date="2024-04" db="EMBL/GenBank/DDBJ databases">
        <title>Phyllosticta paracitricarpa is synonymous to the EU quarantine fungus P. citricarpa based on phylogenomic analyses.</title>
        <authorList>
            <consortium name="Lawrence Berkeley National Laboratory"/>
            <person name="Van ingen-buijs V.A."/>
            <person name="Van westerhoven A.C."/>
            <person name="Haridas S."/>
            <person name="Skiadas P."/>
            <person name="Martin F."/>
            <person name="Groenewald J.Z."/>
            <person name="Crous P.W."/>
            <person name="Seidl M.F."/>
        </authorList>
    </citation>
    <scope>NUCLEOTIDE SEQUENCE [LARGE SCALE GENOMIC DNA]</scope>
    <source>
        <strain evidence="7 8">CPC 17464</strain>
    </source>
</reference>
<feature type="transmembrane region" description="Helical" evidence="6">
    <location>
        <begin position="261"/>
        <end position="283"/>
    </location>
</feature>
<evidence type="ECO:0000256" key="4">
    <source>
        <dbReference type="ARBA" id="ARBA00023136"/>
    </source>
</evidence>
<evidence type="ECO:0000256" key="3">
    <source>
        <dbReference type="ARBA" id="ARBA00022989"/>
    </source>
</evidence>
<gene>
    <name evidence="7" type="ORF">J3D65DRAFT_675524</name>
</gene>
<feature type="transmembrane region" description="Helical" evidence="6">
    <location>
        <begin position="55"/>
        <end position="72"/>
    </location>
</feature>
<feature type="transmembrane region" description="Helical" evidence="6">
    <location>
        <begin position="30"/>
        <end position="48"/>
    </location>
</feature>
<organism evidence="7 8">
    <name type="scientific">Phyllosticta citribraziliensis</name>
    <dbReference type="NCBI Taxonomy" id="989973"/>
    <lineage>
        <taxon>Eukaryota</taxon>
        <taxon>Fungi</taxon>
        <taxon>Dikarya</taxon>
        <taxon>Ascomycota</taxon>
        <taxon>Pezizomycotina</taxon>
        <taxon>Dothideomycetes</taxon>
        <taxon>Dothideomycetes incertae sedis</taxon>
        <taxon>Botryosphaeriales</taxon>
        <taxon>Phyllostictaceae</taxon>
        <taxon>Phyllosticta</taxon>
    </lineage>
</organism>
<keyword evidence="2 6" id="KW-0812">Transmembrane</keyword>
<feature type="transmembrane region" description="Helical" evidence="6">
    <location>
        <begin position="179"/>
        <end position="199"/>
    </location>
</feature>
<evidence type="ECO:0000256" key="2">
    <source>
        <dbReference type="ARBA" id="ARBA00022692"/>
    </source>
</evidence>
<sequence>MAFNDGPPYGPVVNGSMVVVFWEYRPSESAGYAFMALFAIATIAHLGFLCWLRAWSFIPFILGGVCEVFGYYERAKAHTQVTILDPWLLQNMLLLVGPPLLAASVYMSYGRLVTAIHDDGVPKKRKRDRGCCARCCISCWSCSPTKLYVLIDIVAIFTQLVGTVLPASGTPEGRRLSKIVVLVGLFAQLAALAVFTITCGRMHARLRRSPTTNMCADPGVNWLGYFIVLEVAAVMLVIRSIVRGIEFVTGMEGFVGSHEVFIYLFDGVPMLEVMVGFLVLHPIRLVREVRKRLRTIADVQMSLREGASPPSYSEGRSLEENRSSYHARDRD</sequence>
<dbReference type="Pfam" id="PF04479">
    <property type="entry name" value="RTA1"/>
    <property type="match status" value="2"/>
</dbReference>
<comment type="caution">
    <text evidence="7">The sequence shown here is derived from an EMBL/GenBank/DDBJ whole genome shotgun (WGS) entry which is preliminary data.</text>
</comment>
<dbReference type="Proteomes" id="UP001360953">
    <property type="component" value="Unassembled WGS sequence"/>
</dbReference>
<evidence type="ECO:0000256" key="6">
    <source>
        <dbReference type="SAM" id="Phobius"/>
    </source>
</evidence>
<keyword evidence="3 6" id="KW-1133">Transmembrane helix</keyword>
<name>A0ABR1LW31_9PEZI</name>
<dbReference type="PANTHER" id="PTHR31465:SF17">
    <property type="entry name" value="DOMAIN PROTEIN, PUTATIVE (AFU_ORTHOLOGUE AFUA_5G09900)-RELATED"/>
    <property type="match status" value="1"/>
</dbReference>
<dbReference type="InterPro" id="IPR007568">
    <property type="entry name" value="RTA1"/>
</dbReference>
<evidence type="ECO:0000256" key="1">
    <source>
        <dbReference type="ARBA" id="ARBA00004141"/>
    </source>
</evidence>